<evidence type="ECO:0000313" key="2">
    <source>
        <dbReference type="EMBL" id="KAH1084003.1"/>
    </source>
</evidence>
<dbReference type="OrthoDB" id="1680732at2759"/>
<name>A0A9D3VJB8_9ROSI</name>
<reference evidence="2 3" key="1">
    <citation type="journal article" date="2021" name="Plant Biotechnol. J.">
        <title>Multi-omics assisted identification of the key and species-specific regulatory components of drought-tolerant mechanisms in Gossypium stocksii.</title>
        <authorList>
            <person name="Yu D."/>
            <person name="Ke L."/>
            <person name="Zhang D."/>
            <person name="Wu Y."/>
            <person name="Sun Y."/>
            <person name="Mei J."/>
            <person name="Sun J."/>
            <person name="Sun Y."/>
        </authorList>
    </citation>
    <scope>NUCLEOTIDE SEQUENCE [LARGE SCALE GENOMIC DNA]</scope>
    <source>
        <strain evidence="3">cv. E1</strain>
        <tissue evidence="2">Leaf</tissue>
    </source>
</reference>
<keyword evidence="3" id="KW-1185">Reference proteome</keyword>
<keyword evidence="1" id="KW-0472">Membrane</keyword>
<feature type="transmembrane region" description="Helical" evidence="1">
    <location>
        <begin position="63"/>
        <end position="81"/>
    </location>
</feature>
<keyword evidence="1" id="KW-1133">Transmembrane helix</keyword>
<protein>
    <submittedName>
        <fullName evidence="2">Uncharacterized protein</fullName>
    </submittedName>
</protein>
<dbReference type="AlphaFoldDB" id="A0A9D3VJB8"/>
<sequence length="117" mass="13456">MNAYLRPEKPANGEDASTKRLIWEYFHVIILRGAIAVGIAALFAGMRHLGEIYRVENVHDLSWVLIIWFLIAALTVIYLEYRERQQRGRLQGRSNWVLSNVEEEDSIDLLSQNDASA</sequence>
<dbReference type="PANTHER" id="PTHR47281">
    <property type="entry name" value="OS09G0557700 PROTEIN"/>
    <property type="match status" value="1"/>
</dbReference>
<dbReference type="Proteomes" id="UP000828251">
    <property type="component" value="Unassembled WGS sequence"/>
</dbReference>
<dbReference type="InterPro" id="IPR045879">
    <property type="entry name" value="B561A"/>
</dbReference>
<evidence type="ECO:0000256" key="1">
    <source>
        <dbReference type="SAM" id="Phobius"/>
    </source>
</evidence>
<dbReference type="PANTHER" id="PTHR47281:SF1">
    <property type="entry name" value="OS09G0557700 PROTEIN"/>
    <property type="match status" value="1"/>
</dbReference>
<comment type="caution">
    <text evidence="2">The sequence shown here is derived from an EMBL/GenBank/DDBJ whole genome shotgun (WGS) entry which is preliminary data.</text>
</comment>
<organism evidence="2 3">
    <name type="scientific">Gossypium stocksii</name>
    <dbReference type="NCBI Taxonomy" id="47602"/>
    <lineage>
        <taxon>Eukaryota</taxon>
        <taxon>Viridiplantae</taxon>
        <taxon>Streptophyta</taxon>
        <taxon>Embryophyta</taxon>
        <taxon>Tracheophyta</taxon>
        <taxon>Spermatophyta</taxon>
        <taxon>Magnoliopsida</taxon>
        <taxon>eudicotyledons</taxon>
        <taxon>Gunneridae</taxon>
        <taxon>Pentapetalae</taxon>
        <taxon>rosids</taxon>
        <taxon>malvids</taxon>
        <taxon>Malvales</taxon>
        <taxon>Malvaceae</taxon>
        <taxon>Malvoideae</taxon>
        <taxon>Gossypium</taxon>
    </lineage>
</organism>
<keyword evidence="1" id="KW-0812">Transmembrane</keyword>
<feature type="transmembrane region" description="Helical" evidence="1">
    <location>
        <begin position="21"/>
        <end position="43"/>
    </location>
</feature>
<proteinExistence type="predicted"/>
<evidence type="ECO:0000313" key="3">
    <source>
        <dbReference type="Proteomes" id="UP000828251"/>
    </source>
</evidence>
<accession>A0A9D3VJB8</accession>
<dbReference type="EMBL" id="JAIQCV010000007">
    <property type="protein sequence ID" value="KAH1084003.1"/>
    <property type="molecule type" value="Genomic_DNA"/>
</dbReference>
<gene>
    <name evidence="2" type="ORF">J1N35_023764</name>
</gene>